<dbReference type="PANTHER" id="PTHR21064">
    <property type="entry name" value="AMINOGLYCOSIDE PHOSPHOTRANSFERASE DOMAIN-CONTAINING PROTEIN-RELATED"/>
    <property type="match status" value="1"/>
</dbReference>
<evidence type="ECO:0000313" key="3">
    <source>
        <dbReference type="EMBL" id="OME92773.1"/>
    </source>
</evidence>
<organism evidence="3 4">
    <name type="scientific">Paenibacillus lautus</name>
    <name type="common">Bacillus lautus</name>
    <dbReference type="NCBI Taxonomy" id="1401"/>
    <lineage>
        <taxon>Bacteria</taxon>
        <taxon>Bacillati</taxon>
        <taxon>Bacillota</taxon>
        <taxon>Bacilli</taxon>
        <taxon>Bacillales</taxon>
        <taxon>Paenibacillaceae</taxon>
        <taxon>Paenibacillus</taxon>
    </lineage>
</organism>
<evidence type="ECO:0000256" key="1">
    <source>
        <dbReference type="ARBA" id="ARBA00038240"/>
    </source>
</evidence>
<dbReference type="Proteomes" id="UP000187074">
    <property type="component" value="Unassembled WGS sequence"/>
</dbReference>
<dbReference type="InterPro" id="IPR002575">
    <property type="entry name" value="Aminoglycoside_PTrfase"/>
</dbReference>
<comment type="similarity">
    <text evidence="1">Belongs to the pseudomonas-type ThrB family.</text>
</comment>
<protein>
    <submittedName>
        <fullName evidence="3">Aminoglycoside phosphotransferase</fullName>
    </submittedName>
</protein>
<evidence type="ECO:0000259" key="2">
    <source>
        <dbReference type="Pfam" id="PF01636"/>
    </source>
</evidence>
<dbReference type="GO" id="GO:0019202">
    <property type="term" value="F:amino acid kinase activity"/>
    <property type="evidence" value="ECO:0007669"/>
    <property type="project" value="TreeGrafter"/>
</dbReference>
<dbReference type="SUPFAM" id="SSF56112">
    <property type="entry name" value="Protein kinase-like (PK-like)"/>
    <property type="match status" value="1"/>
</dbReference>
<accession>A0A1R1B1S9</accession>
<evidence type="ECO:0000313" key="4">
    <source>
        <dbReference type="Proteomes" id="UP000187074"/>
    </source>
</evidence>
<gene>
    <name evidence="3" type="ORF">BK123_12890</name>
</gene>
<keyword evidence="3" id="KW-0808">Transferase</keyword>
<dbReference type="EMBL" id="MRTF01000004">
    <property type="protein sequence ID" value="OME92773.1"/>
    <property type="molecule type" value="Genomic_DNA"/>
</dbReference>
<dbReference type="InterPro" id="IPR011009">
    <property type="entry name" value="Kinase-like_dom_sf"/>
</dbReference>
<dbReference type="PANTHER" id="PTHR21064:SF6">
    <property type="entry name" value="AMINOGLYCOSIDE PHOSPHOTRANSFERASE DOMAIN-CONTAINING PROTEIN"/>
    <property type="match status" value="1"/>
</dbReference>
<dbReference type="Pfam" id="PF01636">
    <property type="entry name" value="APH"/>
    <property type="match status" value="1"/>
</dbReference>
<proteinExistence type="inferred from homology"/>
<feature type="domain" description="Aminoglycoside phosphotransferase" evidence="2">
    <location>
        <begin position="37"/>
        <end position="254"/>
    </location>
</feature>
<dbReference type="InterPro" id="IPR050249">
    <property type="entry name" value="Pseudomonas-type_ThrB"/>
</dbReference>
<dbReference type="AlphaFoldDB" id="A0A1R1B1S9"/>
<dbReference type="RefSeq" id="WP_076322803.1">
    <property type="nucleotide sequence ID" value="NZ_MRTF01000004.1"/>
</dbReference>
<reference evidence="3 4" key="1">
    <citation type="submission" date="2016-11" db="EMBL/GenBank/DDBJ databases">
        <title>Paenibacillus species isolates.</title>
        <authorList>
            <person name="Beno S.M."/>
        </authorList>
    </citation>
    <scope>NUCLEOTIDE SEQUENCE [LARGE SCALE GENOMIC DNA]</scope>
    <source>
        <strain evidence="3 4">FSL F4-0100</strain>
    </source>
</reference>
<dbReference type="STRING" id="1401.BK123_12890"/>
<dbReference type="OrthoDB" id="4030632at2"/>
<comment type="caution">
    <text evidence="3">The sequence shown here is derived from an EMBL/GenBank/DDBJ whole genome shotgun (WGS) entry which is preliminary data.</text>
</comment>
<name>A0A1R1B1S9_PAELA</name>
<dbReference type="Gene3D" id="3.90.1200.10">
    <property type="match status" value="1"/>
</dbReference>
<sequence length="320" mass="37894">MMKLTTMVRGLMADKVAHELIRNWEFDEDTLKFWRASSNFVYVFNHSGDRYFLRFNDEEESKIEQVMAELEFMQYLVKNGYPSVAPVSSVNGNWIETVQASEGHYHGVVFSAAAGIALDGNLTTTQFKDWGKSLARLHTLSSQYEPGTVRRRSAEDILHMIDQVLQRHPEEQDAVEELHRVSLWLQFMPSSRQTYGLIHYDFQLDNVFYEAKERSFHVIDFDDAMYHWFAMDIVMALADTESEDEKRAFLRGYRFIRSLDHELEAEFSRFRRFERLYSFARVLRSLEDSDLTDVPPWYEGLRMKLLRICENDRQGFREPW</sequence>